<dbReference type="InterPro" id="IPR024079">
    <property type="entry name" value="MetalloPept_cat_dom_sf"/>
</dbReference>
<evidence type="ECO:0008006" key="3">
    <source>
        <dbReference type="Google" id="ProtNLM"/>
    </source>
</evidence>
<dbReference type="GO" id="GO:0008237">
    <property type="term" value="F:metallopeptidase activity"/>
    <property type="evidence" value="ECO:0007669"/>
    <property type="project" value="InterPro"/>
</dbReference>
<name>A0AAN4W337_9BACT</name>
<dbReference type="Proteomes" id="UP001310022">
    <property type="component" value="Unassembled WGS sequence"/>
</dbReference>
<dbReference type="Gene3D" id="3.40.390.10">
    <property type="entry name" value="Collagenase (Catalytic Domain)"/>
    <property type="match status" value="1"/>
</dbReference>
<protein>
    <recommendedName>
        <fullName evidence="3">IgA Peptidase M64</fullName>
    </recommendedName>
</protein>
<dbReference type="EMBL" id="BQKE01000003">
    <property type="protein sequence ID" value="GJM63753.1"/>
    <property type="molecule type" value="Genomic_DNA"/>
</dbReference>
<dbReference type="AlphaFoldDB" id="A0AAN4W337"/>
<reference evidence="1 2" key="1">
    <citation type="submission" date="2021-12" db="EMBL/GenBank/DDBJ databases">
        <title>Genome sequencing of bacteria with rrn-lacking chromosome and rrn-plasmid.</title>
        <authorList>
            <person name="Anda M."/>
            <person name="Iwasaki W."/>
        </authorList>
    </citation>
    <scope>NUCLEOTIDE SEQUENCE [LARGE SCALE GENOMIC DNA]</scope>
    <source>
        <strain evidence="1 2">NBRC 15940</strain>
    </source>
</reference>
<accession>A0AAN4W337</accession>
<evidence type="ECO:0000313" key="1">
    <source>
        <dbReference type="EMBL" id="GJM63753.1"/>
    </source>
</evidence>
<sequence length="441" mass="50140">MEQKPTTFFMRKKISLLLLLCTCPLLLWAQPIVRWDFYHEGNWEQEKIRSVGFFLESAPAYSFPAIKEGGSHQFQLLNQSGDTLYSSQLSTLWTDFLTTPGAKDSTASFQASLRFPKLPTAYAVRLLSRVSGEYQLVAQMPISSIKALPCPALDYKELNPALAADAPLCILLIGVDYDTGAQRQFELKARALSDALLSTPPFKEHRQQISLKAINLKKNSADLRLQSNIFGADRYALTLALHRLNQELSSVQHHYKVVLWNRTAYLGGGIYQQVATVGAENEYAEVIFIHELGHLLSDLADEYYPLQAESAPINPFFLSWAPNVGDDLEALPWKTEVNIEIPSPWNKIPYEAFLLEQEERMQQANIQSGKDWEEFLEQENLKLEALLYRPNWPMEVGAFEGAGHQYQGFFRPQIDCKMFGYRQVPFCKVCLAALQKTIQLY</sequence>
<evidence type="ECO:0000313" key="2">
    <source>
        <dbReference type="Proteomes" id="UP001310022"/>
    </source>
</evidence>
<gene>
    <name evidence="1" type="ORF">PEDI_43050</name>
</gene>
<comment type="caution">
    <text evidence="1">The sequence shown here is derived from an EMBL/GenBank/DDBJ whole genome shotgun (WGS) entry which is preliminary data.</text>
</comment>
<dbReference type="InterPro" id="IPR019026">
    <property type="entry name" value="Peptidase_M64_IgA"/>
</dbReference>
<dbReference type="Gene3D" id="2.60.40.3250">
    <property type="entry name" value="Peptidase M64, N-terminal domain"/>
    <property type="match status" value="1"/>
</dbReference>
<organism evidence="1 2">
    <name type="scientific">Persicobacter diffluens</name>
    <dbReference type="NCBI Taxonomy" id="981"/>
    <lineage>
        <taxon>Bacteria</taxon>
        <taxon>Pseudomonadati</taxon>
        <taxon>Bacteroidota</taxon>
        <taxon>Cytophagia</taxon>
        <taxon>Cytophagales</taxon>
        <taxon>Persicobacteraceae</taxon>
        <taxon>Persicobacter</taxon>
    </lineage>
</organism>
<dbReference type="Pfam" id="PF09471">
    <property type="entry name" value="Peptidase_M64"/>
    <property type="match status" value="1"/>
</dbReference>
<proteinExistence type="predicted"/>
<keyword evidence="2" id="KW-1185">Reference proteome</keyword>
<dbReference type="InterPro" id="IPR038171">
    <property type="entry name" value="M64_N_sf"/>
</dbReference>